<keyword evidence="6 14" id="KW-0963">Cytoplasm</keyword>
<evidence type="ECO:0000256" key="4">
    <source>
        <dbReference type="ARBA" id="ARBA00012154"/>
    </source>
</evidence>
<keyword evidence="17" id="KW-1185">Reference proteome</keyword>
<evidence type="ECO:0000313" key="16">
    <source>
        <dbReference type="EMBL" id="KXA99295.1"/>
    </source>
</evidence>
<evidence type="ECO:0000256" key="14">
    <source>
        <dbReference type="HAMAP-Rule" id="MF_00370"/>
    </source>
</evidence>
<organism evidence="16 17">
    <name type="scientific">candidate division MSBL1 archaeon SCGC-AAA259O05</name>
    <dbReference type="NCBI Taxonomy" id="1698271"/>
    <lineage>
        <taxon>Archaea</taxon>
        <taxon>Methanobacteriati</taxon>
        <taxon>Methanobacteriota</taxon>
        <taxon>candidate division MSBL1</taxon>
    </lineage>
</organism>
<dbReference type="SUPFAM" id="SSF54211">
    <property type="entry name" value="Ribosomal protein S5 domain 2-like"/>
    <property type="match status" value="1"/>
</dbReference>
<keyword evidence="9 14" id="KW-0547">Nucleotide-binding</keyword>
<reference evidence="16 17" key="1">
    <citation type="journal article" date="2016" name="Sci. Rep.">
        <title>Metabolic traits of an uncultured archaeal lineage -MSBL1- from brine pools of the Red Sea.</title>
        <authorList>
            <person name="Mwirichia R."/>
            <person name="Alam I."/>
            <person name="Rashid M."/>
            <person name="Vinu M."/>
            <person name="Ba-Alawi W."/>
            <person name="Anthony Kamau A."/>
            <person name="Kamanda Ngugi D."/>
            <person name="Goker M."/>
            <person name="Klenk H.P."/>
            <person name="Bajic V."/>
            <person name="Stingl U."/>
        </authorList>
    </citation>
    <scope>NUCLEOTIDE SEQUENCE [LARGE SCALE GENOMIC DNA]</scope>
    <source>
        <strain evidence="16">SCGC-AAA259O05</strain>
    </source>
</reference>
<name>A0A133UYP1_9EURY</name>
<protein>
    <recommendedName>
        <fullName evidence="5 14">Shikimate kinase</fullName>
        <shortName evidence="14">SK</shortName>
        <ecNumber evidence="4 14">2.7.1.71</ecNumber>
    </recommendedName>
</protein>
<dbReference type="Pfam" id="PF00288">
    <property type="entry name" value="GHMP_kinases_N"/>
    <property type="match status" value="1"/>
</dbReference>
<evidence type="ECO:0000256" key="6">
    <source>
        <dbReference type="ARBA" id="ARBA00022490"/>
    </source>
</evidence>
<comment type="similarity">
    <text evidence="3 14">Belongs to the GHMP kinase family. Archaeal shikimate kinase subfamily.</text>
</comment>
<keyword evidence="10 14" id="KW-0418">Kinase</keyword>
<dbReference type="GO" id="GO:0005524">
    <property type="term" value="F:ATP binding"/>
    <property type="evidence" value="ECO:0007669"/>
    <property type="project" value="UniProtKB-UniRule"/>
</dbReference>
<evidence type="ECO:0000256" key="11">
    <source>
        <dbReference type="ARBA" id="ARBA00022840"/>
    </source>
</evidence>
<proteinExistence type="inferred from homology"/>
<keyword evidence="11 14" id="KW-0067">ATP-binding</keyword>
<comment type="caution">
    <text evidence="16">The sequence shown here is derived from an EMBL/GenBank/DDBJ whole genome shotgun (WGS) entry which is preliminary data.</text>
</comment>
<dbReference type="InterPro" id="IPR014721">
    <property type="entry name" value="Ribsml_uS5_D2-typ_fold_subgr"/>
</dbReference>
<dbReference type="PANTHER" id="PTHR20861:SF3">
    <property type="entry name" value="SHIKIMATE KINASE"/>
    <property type="match status" value="1"/>
</dbReference>
<dbReference type="PIRSF" id="PIRSF005758">
    <property type="entry name" value="Shikimt_kin_arch"/>
    <property type="match status" value="1"/>
</dbReference>
<evidence type="ECO:0000256" key="3">
    <source>
        <dbReference type="ARBA" id="ARBA00010202"/>
    </source>
</evidence>
<dbReference type="HAMAP" id="MF_00370">
    <property type="entry name" value="Shik_kinase_arch"/>
    <property type="match status" value="1"/>
</dbReference>
<evidence type="ECO:0000256" key="10">
    <source>
        <dbReference type="ARBA" id="ARBA00022777"/>
    </source>
</evidence>
<dbReference type="UniPathway" id="UPA00053">
    <property type="reaction ID" value="UER00088"/>
</dbReference>
<evidence type="ECO:0000256" key="8">
    <source>
        <dbReference type="ARBA" id="ARBA00022679"/>
    </source>
</evidence>
<dbReference type="EMBL" id="LHXV01000097">
    <property type="protein sequence ID" value="KXA99295.1"/>
    <property type="molecule type" value="Genomic_DNA"/>
</dbReference>
<comment type="pathway">
    <text evidence="2 14">Metabolic intermediate biosynthesis; chorismate biosynthesis; chorismate from D-erythrose 4-phosphate and phosphoenolpyruvate: step 5/7.</text>
</comment>
<evidence type="ECO:0000256" key="5">
    <source>
        <dbReference type="ARBA" id="ARBA00013853"/>
    </source>
</evidence>
<dbReference type="Proteomes" id="UP000070344">
    <property type="component" value="Unassembled WGS sequence"/>
</dbReference>
<dbReference type="PATRIC" id="fig|1698271.3.peg.116"/>
<evidence type="ECO:0000256" key="13">
    <source>
        <dbReference type="ARBA" id="ARBA00048567"/>
    </source>
</evidence>
<evidence type="ECO:0000256" key="7">
    <source>
        <dbReference type="ARBA" id="ARBA00022605"/>
    </source>
</evidence>
<keyword evidence="7 14" id="KW-0028">Amino-acid biosynthesis</keyword>
<dbReference type="GO" id="GO:0004765">
    <property type="term" value="F:shikimate kinase activity"/>
    <property type="evidence" value="ECO:0007669"/>
    <property type="project" value="UniProtKB-UniRule"/>
</dbReference>
<evidence type="ECO:0000256" key="1">
    <source>
        <dbReference type="ARBA" id="ARBA00004496"/>
    </source>
</evidence>
<evidence type="ECO:0000256" key="9">
    <source>
        <dbReference type="ARBA" id="ARBA00022741"/>
    </source>
</evidence>
<keyword evidence="8 14" id="KW-0808">Transferase</keyword>
<evidence type="ECO:0000256" key="12">
    <source>
        <dbReference type="ARBA" id="ARBA00023141"/>
    </source>
</evidence>
<dbReference type="GO" id="GO:0009073">
    <property type="term" value="P:aromatic amino acid family biosynthetic process"/>
    <property type="evidence" value="ECO:0007669"/>
    <property type="project" value="UniProtKB-KW"/>
</dbReference>
<accession>A0A133UYP1</accession>
<dbReference type="InterPro" id="IPR006203">
    <property type="entry name" value="GHMP_knse_ATP-bd_CS"/>
</dbReference>
<evidence type="ECO:0000259" key="15">
    <source>
        <dbReference type="Pfam" id="PF00288"/>
    </source>
</evidence>
<dbReference type="GO" id="GO:0008652">
    <property type="term" value="P:amino acid biosynthetic process"/>
    <property type="evidence" value="ECO:0007669"/>
    <property type="project" value="UniProtKB-KW"/>
</dbReference>
<dbReference type="InterPro" id="IPR020568">
    <property type="entry name" value="Ribosomal_Su5_D2-typ_SF"/>
</dbReference>
<dbReference type="PROSITE" id="PS00627">
    <property type="entry name" value="GHMP_KINASES_ATP"/>
    <property type="match status" value="1"/>
</dbReference>
<dbReference type="InterPro" id="IPR006204">
    <property type="entry name" value="GHMP_kinase_N_dom"/>
</dbReference>
<evidence type="ECO:0000313" key="17">
    <source>
        <dbReference type="Proteomes" id="UP000070344"/>
    </source>
</evidence>
<keyword evidence="12 14" id="KW-0057">Aromatic amino acid biosynthesis</keyword>
<evidence type="ECO:0000256" key="2">
    <source>
        <dbReference type="ARBA" id="ARBA00004842"/>
    </source>
</evidence>
<feature type="domain" description="GHMP kinase N-terminal" evidence="15">
    <location>
        <begin position="58"/>
        <end position="147"/>
    </location>
</feature>
<dbReference type="EC" id="2.7.1.71" evidence="4 14"/>
<dbReference type="Gene3D" id="3.30.230.10">
    <property type="match status" value="1"/>
</dbReference>
<dbReference type="PANTHER" id="PTHR20861">
    <property type="entry name" value="HOMOSERINE/4-DIPHOSPHOCYTIDYL-2-C-METHYL-D-ERYTHRITOL KINASE"/>
    <property type="match status" value="1"/>
</dbReference>
<comment type="subcellular location">
    <subcellularLocation>
        <location evidence="1 14">Cytoplasm</location>
    </subcellularLocation>
</comment>
<gene>
    <name evidence="14" type="primary">aroK</name>
    <name evidence="16" type="ORF">AKJ41_05660</name>
</gene>
<dbReference type="NCBIfam" id="TIGR01920">
    <property type="entry name" value="Shik_kin_archae"/>
    <property type="match status" value="1"/>
</dbReference>
<dbReference type="AlphaFoldDB" id="A0A133UYP1"/>
<sequence>MRGTASACGSATITNAIATGEGGAFAIDLRVKSTVSLTEDRSEISGKVGDTGEDPELIEICVEKVLEREGVRDQFGAQIETDTELPIAVGLSSSSAAANATVLATYAALGEEVEPEEAIEIGIESAFDAGATVTGAFDDAAASYLGGGVVTDNDNREILKKIDVDPKLRVLIYLPSGRSYTTEVDVERIRFLEELISVPRESALNGNFFGAQTVNGLIYSSVLGYDPQPALDAISAGAECSGLTGTGPATVAVSKKKNVEKIINVWNSKEGRVLRTRPSREGARIENGR</sequence>
<dbReference type="GO" id="GO:0005737">
    <property type="term" value="C:cytoplasm"/>
    <property type="evidence" value="ECO:0007669"/>
    <property type="project" value="UniProtKB-SubCell"/>
</dbReference>
<dbReference type="InterPro" id="IPR010189">
    <property type="entry name" value="SK_arc"/>
</dbReference>
<comment type="catalytic activity">
    <reaction evidence="13 14">
        <text>shikimate + ATP = 3-phosphoshikimate + ADP + H(+)</text>
        <dbReference type="Rhea" id="RHEA:13121"/>
        <dbReference type="ChEBI" id="CHEBI:15378"/>
        <dbReference type="ChEBI" id="CHEBI:30616"/>
        <dbReference type="ChEBI" id="CHEBI:36208"/>
        <dbReference type="ChEBI" id="CHEBI:145989"/>
        <dbReference type="ChEBI" id="CHEBI:456216"/>
        <dbReference type="EC" id="2.7.1.71"/>
    </reaction>
</comment>
<dbReference type="GO" id="GO:0009423">
    <property type="term" value="P:chorismate biosynthetic process"/>
    <property type="evidence" value="ECO:0007669"/>
    <property type="project" value="UniProtKB-UniRule"/>
</dbReference>
<feature type="binding site" evidence="14">
    <location>
        <begin position="86"/>
        <end position="96"/>
    </location>
    <ligand>
        <name>ATP</name>
        <dbReference type="ChEBI" id="CHEBI:30616"/>
    </ligand>
</feature>